<dbReference type="Gene3D" id="3.30.1490.70">
    <property type="match status" value="1"/>
</dbReference>
<dbReference type="EMBL" id="BAAAUX010000026">
    <property type="protein sequence ID" value="GAA2813355.1"/>
    <property type="molecule type" value="Genomic_DNA"/>
</dbReference>
<dbReference type="InterPro" id="IPR050191">
    <property type="entry name" value="ATP-dep_DNA_ligase"/>
</dbReference>
<dbReference type="SUPFAM" id="SSF56091">
    <property type="entry name" value="DNA ligase/mRNA capping enzyme, catalytic domain"/>
    <property type="match status" value="1"/>
</dbReference>
<dbReference type="InterPro" id="IPR012340">
    <property type="entry name" value="NA-bd_OB-fold"/>
</dbReference>
<dbReference type="SUPFAM" id="SSF50249">
    <property type="entry name" value="Nucleic acid-binding proteins"/>
    <property type="match status" value="1"/>
</dbReference>
<name>A0ABN3VK62_9PSEU</name>
<accession>A0ABN3VK62</accession>
<dbReference type="Pfam" id="PF01068">
    <property type="entry name" value="DNA_ligase_A_M"/>
    <property type="match status" value="1"/>
</dbReference>
<dbReference type="RefSeq" id="WP_344684766.1">
    <property type="nucleotide sequence ID" value="NZ_BAAAUX010000026.1"/>
</dbReference>
<evidence type="ECO:0000256" key="3">
    <source>
        <dbReference type="ARBA" id="ARBA00022598"/>
    </source>
</evidence>
<evidence type="ECO:0000256" key="2">
    <source>
        <dbReference type="ARBA" id="ARBA00012727"/>
    </source>
</evidence>
<dbReference type="PANTHER" id="PTHR45674:SF4">
    <property type="entry name" value="DNA LIGASE 1"/>
    <property type="match status" value="1"/>
</dbReference>
<dbReference type="InterPro" id="IPR016059">
    <property type="entry name" value="DNA_ligase_ATP-dep_CS"/>
</dbReference>
<dbReference type="PROSITE" id="PS50160">
    <property type="entry name" value="DNA_LIGASE_A3"/>
    <property type="match status" value="1"/>
</dbReference>
<dbReference type="CDD" id="cd07906">
    <property type="entry name" value="Adenylation_DNA_ligase_LigD_LigC"/>
    <property type="match status" value="1"/>
</dbReference>
<dbReference type="InterPro" id="IPR014146">
    <property type="entry name" value="LigD_ligase_dom"/>
</dbReference>
<dbReference type="InterPro" id="IPR012310">
    <property type="entry name" value="DNA_ligase_ATP-dep_cent"/>
</dbReference>
<dbReference type="PROSITE" id="PS00697">
    <property type="entry name" value="DNA_LIGASE_A1"/>
    <property type="match status" value="1"/>
</dbReference>
<dbReference type="Pfam" id="PF04679">
    <property type="entry name" value="DNA_ligase_A_C"/>
    <property type="match status" value="1"/>
</dbReference>
<feature type="domain" description="ATP-dependent DNA ligase family profile" evidence="5">
    <location>
        <begin position="124"/>
        <end position="214"/>
    </location>
</feature>
<dbReference type="CDD" id="cd07971">
    <property type="entry name" value="OBF_DNA_ligase_LigD"/>
    <property type="match status" value="1"/>
</dbReference>
<dbReference type="Proteomes" id="UP001500979">
    <property type="component" value="Unassembled WGS sequence"/>
</dbReference>
<comment type="catalytic activity">
    <reaction evidence="4">
        <text>ATP + (deoxyribonucleotide)n-3'-hydroxyl + 5'-phospho-(deoxyribonucleotide)m = (deoxyribonucleotide)n+m + AMP + diphosphate.</text>
        <dbReference type="EC" id="6.5.1.1"/>
    </reaction>
</comment>
<keyword evidence="3 6" id="KW-0436">Ligase</keyword>
<evidence type="ECO:0000313" key="7">
    <source>
        <dbReference type="Proteomes" id="UP001500979"/>
    </source>
</evidence>
<comment type="similarity">
    <text evidence="1">Belongs to the ATP-dependent DNA ligase family.</text>
</comment>
<gene>
    <name evidence="6" type="primary">ligD_4</name>
    <name evidence="6" type="ORF">GCM10010470_56000</name>
</gene>
<dbReference type="InterPro" id="IPR012309">
    <property type="entry name" value="DNA_ligase_ATP-dep_C"/>
</dbReference>
<dbReference type="Gene3D" id="2.40.50.140">
    <property type="entry name" value="Nucleic acid-binding proteins"/>
    <property type="match status" value="1"/>
</dbReference>
<evidence type="ECO:0000313" key="6">
    <source>
        <dbReference type="EMBL" id="GAA2813355.1"/>
    </source>
</evidence>
<evidence type="ECO:0000256" key="1">
    <source>
        <dbReference type="ARBA" id="ARBA00007572"/>
    </source>
</evidence>
<dbReference type="GO" id="GO:0016874">
    <property type="term" value="F:ligase activity"/>
    <property type="evidence" value="ECO:0007669"/>
    <property type="project" value="UniProtKB-KW"/>
</dbReference>
<proteinExistence type="inferred from homology"/>
<evidence type="ECO:0000259" key="5">
    <source>
        <dbReference type="PROSITE" id="PS50160"/>
    </source>
</evidence>
<reference evidence="6 7" key="1">
    <citation type="journal article" date="2019" name="Int. J. Syst. Evol. Microbiol.">
        <title>The Global Catalogue of Microorganisms (GCM) 10K type strain sequencing project: providing services to taxonomists for standard genome sequencing and annotation.</title>
        <authorList>
            <consortium name="The Broad Institute Genomics Platform"/>
            <consortium name="The Broad Institute Genome Sequencing Center for Infectious Disease"/>
            <person name="Wu L."/>
            <person name="Ma J."/>
        </authorList>
    </citation>
    <scope>NUCLEOTIDE SEQUENCE [LARGE SCALE GENOMIC DNA]</scope>
    <source>
        <strain evidence="6 7">JCM 9383</strain>
    </source>
</reference>
<dbReference type="Gene3D" id="3.30.470.30">
    <property type="entry name" value="DNA ligase/mRNA capping enzyme"/>
    <property type="match status" value="1"/>
</dbReference>
<comment type="caution">
    <text evidence="6">The sequence shown here is derived from an EMBL/GenBank/DDBJ whole genome shotgun (WGS) entry which is preliminary data.</text>
</comment>
<dbReference type="NCBIfam" id="TIGR02779">
    <property type="entry name" value="NHEJ_ligase_lig"/>
    <property type="match status" value="1"/>
</dbReference>
<organism evidence="6 7">
    <name type="scientific">Saccharopolyspora taberi</name>
    <dbReference type="NCBI Taxonomy" id="60895"/>
    <lineage>
        <taxon>Bacteria</taxon>
        <taxon>Bacillati</taxon>
        <taxon>Actinomycetota</taxon>
        <taxon>Actinomycetes</taxon>
        <taxon>Pseudonocardiales</taxon>
        <taxon>Pseudonocardiaceae</taxon>
        <taxon>Saccharopolyspora</taxon>
    </lineage>
</organism>
<protein>
    <recommendedName>
        <fullName evidence="2">DNA ligase (ATP)</fullName>
        <ecNumber evidence="2">6.5.1.1</ecNumber>
    </recommendedName>
</protein>
<dbReference type="EC" id="6.5.1.1" evidence="2"/>
<dbReference type="PANTHER" id="PTHR45674">
    <property type="entry name" value="DNA LIGASE 1/3 FAMILY MEMBER"/>
    <property type="match status" value="1"/>
</dbReference>
<evidence type="ECO:0000256" key="4">
    <source>
        <dbReference type="ARBA" id="ARBA00034003"/>
    </source>
</evidence>
<sequence>MCESGQGELLTDSERALVREWTGGDWAQPQLATLAEGPLPGPDWVFERKLDGVRVIAGRDGGDPVLWSRRHSSVGNAYPEIAEALAGQAADRFVIDGEVVAFEGDRTSFERLQHRIHLTNPREARATGVRVYYYVFDMPAFGGVDLRRLPLRTRKRLLSECFDFEDPLRYSQHRAGDAEEFFRRACERGWEGLIAKRADVGYRAGRTRDWLKYKCVRDQEFVIGGFTEPSGSRIGFGALLVGYYEQRKLRYAGKVGTGYDQATLRDLRSRLDRLSRDGSPFADEVRERAVHWVEPELVAQVGFSEWTDDGKLRHPRFSGLRNDKPAAEVVRESGGQEF</sequence>
<keyword evidence="7" id="KW-1185">Reference proteome</keyword>